<reference evidence="2 3" key="1">
    <citation type="journal article" date="2016" name="Antonie Van Leeuwenhoek">
        <title>Nocardia donostiensis sp. nov., isolated from human respiratory specimens.</title>
        <authorList>
            <person name="Ercibengoa M."/>
            <person name="Bell M."/>
            <person name="Marimon J.M."/>
            <person name="Humrighouse B."/>
            <person name="Klenk H.P."/>
            <person name="Potter G."/>
            <person name="Perez-Trallero E."/>
        </authorList>
    </citation>
    <scope>NUCLEOTIDE SEQUENCE [LARGE SCALE GENOMIC DNA]</scope>
    <source>
        <strain evidence="2 3">X1655</strain>
    </source>
</reference>
<keyword evidence="1" id="KW-0472">Membrane</keyword>
<dbReference type="OrthoDB" id="119790at2"/>
<sequence>MQSIIGSSLAAVIAIAIVFMGTSFFWAPQGAVGFGIPNTPIQDPAFRAWLRVKGVRDMNCGVCIFILLAVGTPALLGGLMLALTLIPIGDAAIVLRSKGPKSAAYGVHAATAAVVLTAATLLLTA</sequence>
<gene>
    <name evidence="2" type="ORF">B0T46_06795</name>
</gene>
<dbReference type="EMBL" id="MUMY01000004">
    <property type="protein sequence ID" value="ONM49553.1"/>
    <property type="molecule type" value="Genomic_DNA"/>
</dbReference>
<feature type="transmembrane region" description="Helical" evidence="1">
    <location>
        <begin position="103"/>
        <end position="123"/>
    </location>
</feature>
<dbReference type="InterPro" id="IPR025363">
    <property type="entry name" value="DUF4267"/>
</dbReference>
<evidence type="ECO:0000256" key="1">
    <source>
        <dbReference type="SAM" id="Phobius"/>
    </source>
</evidence>
<keyword evidence="1" id="KW-0812">Transmembrane</keyword>
<dbReference type="STRING" id="1538463.B0T36_22380"/>
<comment type="caution">
    <text evidence="2">The sequence shown here is derived from an EMBL/GenBank/DDBJ whole genome shotgun (WGS) entry which is preliminary data.</text>
</comment>
<protein>
    <recommendedName>
        <fullName evidence="4">DUF4267 domain-containing protein</fullName>
    </recommendedName>
</protein>
<keyword evidence="1" id="KW-1133">Transmembrane helix</keyword>
<dbReference type="AlphaFoldDB" id="A0A1V2TJB7"/>
<evidence type="ECO:0000313" key="2">
    <source>
        <dbReference type="EMBL" id="ONM49553.1"/>
    </source>
</evidence>
<feature type="transmembrane region" description="Helical" evidence="1">
    <location>
        <begin position="60"/>
        <end position="83"/>
    </location>
</feature>
<evidence type="ECO:0008006" key="4">
    <source>
        <dbReference type="Google" id="ProtNLM"/>
    </source>
</evidence>
<dbReference type="RefSeq" id="WP_077115611.1">
    <property type="nucleotide sequence ID" value="NZ_LOKT01000018.1"/>
</dbReference>
<proteinExistence type="predicted"/>
<name>A0A1V2TJB7_9NOCA</name>
<feature type="transmembrane region" description="Helical" evidence="1">
    <location>
        <begin position="6"/>
        <end position="27"/>
    </location>
</feature>
<keyword evidence="3" id="KW-1185">Reference proteome</keyword>
<dbReference type="Proteomes" id="UP000188836">
    <property type="component" value="Unassembled WGS sequence"/>
</dbReference>
<organism evidence="2 3">
    <name type="scientific">Nocardia donostiensis</name>
    <dbReference type="NCBI Taxonomy" id="1538463"/>
    <lineage>
        <taxon>Bacteria</taxon>
        <taxon>Bacillati</taxon>
        <taxon>Actinomycetota</taxon>
        <taxon>Actinomycetes</taxon>
        <taxon>Mycobacteriales</taxon>
        <taxon>Nocardiaceae</taxon>
        <taxon>Nocardia</taxon>
    </lineage>
</organism>
<accession>A0A1V2TJB7</accession>
<evidence type="ECO:0000313" key="3">
    <source>
        <dbReference type="Proteomes" id="UP000188836"/>
    </source>
</evidence>
<dbReference type="Pfam" id="PF14087">
    <property type="entry name" value="DUF4267"/>
    <property type="match status" value="1"/>
</dbReference>